<reference evidence="4" key="1">
    <citation type="submission" date="2021-03" db="EMBL/GenBank/DDBJ databases">
        <title>Whole genome shotgun sequence of Actinoplanes consettensis NBRC 14913.</title>
        <authorList>
            <person name="Komaki H."/>
            <person name="Tamura T."/>
        </authorList>
    </citation>
    <scope>NUCLEOTIDE SEQUENCE</scope>
    <source>
        <strain evidence="4">NBRC 14913</strain>
    </source>
</reference>
<dbReference type="Proteomes" id="UP000680865">
    <property type="component" value="Unassembled WGS sequence"/>
</dbReference>
<name>A0A919VXK6_9ACTN</name>
<evidence type="ECO:0000313" key="5">
    <source>
        <dbReference type="Proteomes" id="UP000680865"/>
    </source>
</evidence>
<dbReference type="InterPro" id="IPR050595">
    <property type="entry name" value="Bact_response_regulator"/>
</dbReference>
<proteinExistence type="predicted"/>
<dbReference type="SUPFAM" id="SSF52172">
    <property type="entry name" value="CheY-like"/>
    <property type="match status" value="1"/>
</dbReference>
<dbReference type="Pfam" id="PF00072">
    <property type="entry name" value="Response_reg"/>
    <property type="match status" value="1"/>
</dbReference>
<dbReference type="EMBL" id="BOQP01000078">
    <property type="protein sequence ID" value="GIM85127.1"/>
    <property type="molecule type" value="Genomic_DNA"/>
</dbReference>
<dbReference type="SMART" id="SM00448">
    <property type="entry name" value="REC"/>
    <property type="match status" value="1"/>
</dbReference>
<protein>
    <submittedName>
        <fullName evidence="4">Response regulator</fullName>
    </submittedName>
</protein>
<sequence length="130" mass="13829">MTLLVLAEDDDDIRMITARVLRRAGYTVIETADGAAALAAVREHRPAGVVSDIDMPVMSGVDLCLELRADPATKDLPVIFVSGSLAPGDTRPEQAQATTTLAKPFRAPELVMCVQNALERGHRAGSSTTE</sequence>
<comment type="caution">
    <text evidence="4">The sequence shown here is derived from an EMBL/GenBank/DDBJ whole genome shotgun (WGS) entry which is preliminary data.</text>
</comment>
<dbReference type="AlphaFoldDB" id="A0A919VXK6"/>
<dbReference type="CDD" id="cd00156">
    <property type="entry name" value="REC"/>
    <property type="match status" value="1"/>
</dbReference>
<keyword evidence="5" id="KW-1185">Reference proteome</keyword>
<dbReference type="RefSeq" id="WP_213003714.1">
    <property type="nucleotide sequence ID" value="NZ_BAAATW010000017.1"/>
</dbReference>
<feature type="modified residue" description="4-aspartylphosphate" evidence="2">
    <location>
        <position position="52"/>
    </location>
</feature>
<dbReference type="GO" id="GO:0000160">
    <property type="term" value="P:phosphorelay signal transduction system"/>
    <property type="evidence" value="ECO:0007669"/>
    <property type="project" value="InterPro"/>
</dbReference>
<feature type="domain" description="Response regulatory" evidence="3">
    <location>
        <begin position="3"/>
        <end position="118"/>
    </location>
</feature>
<evidence type="ECO:0000313" key="4">
    <source>
        <dbReference type="EMBL" id="GIM85127.1"/>
    </source>
</evidence>
<evidence type="ECO:0000259" key="3">
    <source>
        <dbReference type="PROSITE" id="PS50110"/>
    </source>
</evidence>
<evidence type="ECO:0000256" key="1">
    <source>
        <dbReference type="ARBA" id="ARBA00022553"/>
    </source>
</evidence>
<keyword evidence="1 2" id="KW-0597">Phosphoprotein</keyword>
<dbReference type="Gene3D" id="3.40.50.2300">
    <property type="match status" value="1"/>
</dbReference>
<organism evidence="4 5">
    <name type="scientific">Winogradskya consettensis</name>
    <dbReference type="NCBI Taxonomy" id="113560"/>
    <lineage>
        <taxon>Bacteria</taxon>
        <taxon>Bacillati</taxon>
        <taxon>Actinomycetota</taxon>
        <taxon>Actinomycetes</taxon>
        <taxon>Micromonosporales</taxon>
        <taxon>Micromonosporaceae</taxon>
        <taxon>Winogradskya</taxon>
    </lineage>
</organism>
<gene>
    <name evidence="4" type="ORF">Aco04nite_94700</name>
</gene>
<accession>A0A919VXK6</accession>
<dbReference type="PANTHER" id="PTHR44591:SF3">
    <property type="entry name" value="RESPONSE REGULATORY DOMAIN-CONTAINING PROTEIN"/>
    <property type="match status" value="1"/>
</dbReference>
<evidence type="ECO:0000256" key="2">
    <source>
        <dbReference type="PROSITE-ProRule" id="PRU00169"/>
    </source>
</evidence>
<dbReference type="InterPro" id="IPR011006">
    <property type="entry name" value="CheY-like_superfamily"/>
</dbReference>
<dbReference type="PANTHER" id="PTHR44591">
    <property type="entry name" value="STRESS RESPONSE REGULATOR PROTEIN 1"/>
    <property type="match status" value="1"/>
</dbReference>
<dbReference type="InterPro" id="IPR001789">
    <property type="entry name" value="Sig_transdc_resp-reg_receiver"/>
</dbReference>
<dbReference type="PROSITE" id="PS50110">
    <property type="entry name" value="RESPONSE_REGULATORY"/>
    <property type="match status" value="1"/>
</dbReference>